<dbReference type="PANTHER" id="PTHR10738">
    <property type="entry name" value="PROTEIN ARGININE N-METHYLTRANSFERASE 5"/>
    <property type="match status" value="1"/>
</dbReference>
<dbReference type="Pfam" id="PF17286">
    <property type="entry name" value="PRMT5_C"/>
    <property type="match status" value="1"/>
</dbReference>
<dbReference type="GO" id="GO:0006355">
    <property type="term" value="P:regulation of DNA-templated transcription"/>
    <property type="evidence" value="ECO:0007669"/>
    <property type="project" value="TreeGrafter"/>
</dbReference>
<comment type="similarity">
    <text evidence="4">Belongs to the class I-like SAM-binding methyltransferase superfamily.</text>
</comment>
<dbReference type="PANTHER" id="PTHR10738:SF0">
    <property type="entry name" value="PROTEIN ARGININE N-METHYLTRANSFERASE 5"/>
    <property type="match status" value="1"/>
</dbReference>
<evidence type="ECO:0000259" key="8">
    <source>
        <dbReference type="Pfam" id="PF17285"/>
    </source>
</evidence>
<evidence type="ECO:0000256" key="4">
    <source>
        <dbReference type="PIRNR" id="PIRNR015894"/>
    </source>
</evidence>
<feature type="active site" description="Proton donor/acceptor" evidence="5">
    <location>
        <position position="322"/>
    </location>
</feature>
<evidence type="ECO:0000259" key="9">
    <source>
        <dbReference type="Pfam" id="PF17286"/>
    </source>
</evidence>
<dbReference type="EMBL" id="JAQQPM010000005">
    <property type="protein sequence ID" value="KAK2071873.1"/>
    <property type="molecule type" value="Genomic_DNA"/>
</dbReference>
<accession>A0AAD9I658</accession>
<evidence type="ECO:0000313" key="11">
    <source>
        <dbReference type="Proteomes" id="UP001217918"/>
    </source>
</evidence>
<dbReference type="Gene3D" id="2.70.160.11">
    <property type="entry name" value="Hnrnp arginine n-methyltransferase1"/>
    <property type="match status" value="1"/>
</dbReference>
<evidence type="ECO:0000256" key="6">
    <source>
        <dbReference type="PIRSR" id="PIRSR015894-2"/>
    </source>
</evidence>
<feature type="binding site" evidence="6">
    <location>
        <position position="270"/>
    </location>
    <ligand>
        <name>S-adenosyl-L-methionine</name>
        <dbReference type="ChEBI" id="CHEBI:59789"/>
    </ligand>
</feature>
<dbReference type="InterPro" id="IPR007857">
    <property type="entry name" value="Arg_MeTrfase_PRMT5"/>
</dbReference>
<dbReference type="Pfam" id="PF17285">
    <property type="entry name" value="PRMT5_TIM"/>
    <property type="match status" value="1"/>
</dbReference>
<sequence length="578" mass="64421">MAPGESPLDPESGLFYQPEARPVFCIGQHDSGRHETLTEADYHRVLDAGFNFVTSPITNCHFYDRVVALYKDHLVERAEWVAKRQLSPGQTTNASLPGPIVPSFRDEDIALFPSAYAGALVACVSPWIDLCSEDSIINSISRQVLNLEAAYANFCGARSVVIPGPRADGSGKGTAHFARAVQEALLVATKVNFTIHMPMYREPGLGETAATFAQASKEPSGAESAASEEIDLFSAWDTWHSIRTICNYSQRLFVGVPDRTQTKIQLWALEKNHNAFVYLLRQNKDKWDNRVKVVKTDMRGWEGPRPISGKVGGGKVDILVSELLGSFGDNELSPECLDGVQRHLARPHGISIPQSYTAHLSPIASPRLFQDLGARVIGEPNAFEIPWVTRLYQIDFVAQKGVPGHPRFQKAWEFFHPVAITRADDRIAEHGVGANLSSSGYGSMACSAGLNEHNTRQCHLTFVCRTRGVIHGLAGYFESVLFEPQTESKEPVELSILPEHIDRKSKDMVSWFPIFFPLKQPLYFPQDSELEVSMWRQTDDAKVWYEWVVEAYMWVGPKTRVKIGASDFHSSRKTACLM</sequence>
<organism evidence="10 11">
    <name type="scientific">Phyllachora maydis</name>
    <dbReference type="NCBI Taxonomy" id="1825666"/>
    <lineage>
        <taxon>Eukaryota</taxon>
        <taxon>Fungi</taxon>
        <taxon>Dikarya</taxon>
        <taxon>Ascomycota</taxon>
        <taxon>Pezizomycotina</taxon>
        <taxon>Sordariomycetes</taxon>
        <taxon>Sordariomycetidae</taxon>
        <taxon>Phyllachorales</taxon>
        <taxon>Phyllachoraceae</taxon>
        <taxon>Phyllachora</taxon>
    </lineage>
</organism>
<dbReference type="AlphaFoldDB" id="A0AAD9I658"/>
<evidence type="ECO:0000256" key="5">
    <source>
        <dbReference type="PIRSR" id="PIRSR015894-1"/>
    </source>
</evidence>
<feature type="domain" description="PRMT5 TIM barrel" evidence="8">
    <location>
        <begin position="49"/>
        <end position="255"/>
    </location>
</feature>
<evidence type="ECO:0000256" key="2">
    <source>
        <dbReference type="ARBA" id="ARBA00022679"/>
    </source>
</evidence>
<keyword evidence="3 4" id="KW-0949">S-adenosyl-L-methionine</keyword>
<feature type="active site" description="Proton donor/acceptor" evidence="5">
    <location>
        <position position="331"/>
    </location>
</feature>
<dbReference type="GO" id="GO:0005829">
    <property type="term" value="C:cytosol"/>
    <property type="evidence" value="ECO:0007669"/>
    <property type="project" value="TreeGrafter"/>
</dbReference>
<dbReference type="InterPro" id="IPR035075">
    <property type="entry name" value="PRMT5"/>
</dbReference>
<keyword evidence="2 4" id="KW-0808">Transferase</keyword>
<name>A0AAD9I658_9PEZI</name>
<dbReference type="GO" id="GO:0016274">
    <property type="term" value="F:protein-arginine N-methyltransferase activity"/>
    <property type="evidence" value="ECO:0007669"/>
    <property type="project" value="InterPro"/>
</dbReference>
<reference evidence="10" key="1">
    <citation type="journal article" date="2023" name="Mol. Plant Microbe Interact.">
        <title>Elucidating the Obligate Nature and Biological Capacity of an Invasive Fungal Corn Pathogen.</title>
        <authorList>
            <person name="MacCready J.S."/>
            <person name="Roggenkamp E.M."/>
            <person name="Gdanetz K."/>
            <person name="Chilvers M.I."/>
        </authorList>
    </citation>
    <scope>NUCLEOTIDE SEQUENCE</scope>
    <source>
        <strain evidence="10">PM02</strain>
    </source>
</reference>
<dbReference type="InterPro" id="IPR029063">
    <property type="entry name" value="SAM-dependent_MTases_sf"/>
</dbReference>
<protein>
    <recommendedName>
        <fullName evidence="4">Protein arginine N-methyltransferase</fullName>
    </recommendedName>
</protein>
<keyword evidence="11" id="KW-1185">Reference proteome</keyword>
<dbReference type="Gene3D" id="3.40.50.150">
    <property type="entry name" value="Vaccinia Virus protein VP39"/>
    <property type="match status" value="1"/>
</dbReference>
<gene>
    <name evidence="10" type="ORF">P8C59_006262</name>
</gene>
<feature type="domain" description="PRMT5 arginine-N-methyltransferase" evidence="7">
    <location>
        <begin position="258"/>
        <end position="352"/>
    </location>
</feature>
<evidence type="ECO:0000313" key="10">
    <source>
        <dbReference type="EMBL" id="KAK2071873.1"/>
    </source>
</evidence>
<keyword evidence="1 4" id="KW-0489">Methyltransferase</keyword>
<dbReference type="InterPro" id="IPR035248">
    <property type="entry name" value="PRMT5_C"/>
</dbReference>
<dbReference type="GO" id="GO:0032259">
    <property type="term" value="P:methylation"/>
    <property type="evidence" value="ECO:0007669"/>
    <property type="project" value="UniProtKB-KW"/>
</dbReference>
<dbReference type="Gene3D" id="3.20.20.150">
    <property type="entry name" value="Divalent-metal-dependent TIM barrel enzymes"/>
    <property type="match status" value="1"/>
</dbReference>
<feature type="domain" description="PRMT5 oligomerisation" evidence="9">
    <location>
        <begin position="355"/>
        <end position="577"/>
    </location>
</feature>
<dbReference type="Pfam" id="PF05185">
    <property type="entry name" value="PRMT5"/>
    <property type="match status" value="1"/>
</dbReference>
<dbReference type="InterPro" id="IPR035247">
    <property type="entry name" value="PRMT5_TIM"/>
</dbReference>
<feature type="binding site" evidence="6">
    <location>
        <begin position="297"/>
        <end position="298"/>
    </location>
    <ligand>
        <name>S-adenosyl-L-methionine</name>
        <dbReference type="ChEBI" id="CHEBI:59789"/>
    </ligand>
</feature>
<dbReference type="GO" id="GO:0005634">
    <property type="term" value="C:nucleus"/>
    <property type="evidence" value="ECO:0007669"/>
    <property type="project" value="TreeGrafter"/>
</dbReference>
<dbReference type="Proteomes" id="UP001217918">
    <property type="component" value="Unassembled WGS sequence"/>
</dbReference>
<proteinExistence type="inferred from homology"/>
<dbReference type="InterPro" id="IPR025799">
    <property type="entry name" value="Arg_MeTrfase"/>
</dbReference>
<evidence type="ECO:0000256" key="1">
    <source>
        <dbReference type="ARBA" id="ARBA00022603"/>
    </source>
</evidence>
<dbReference type="SUPFAM" id="SSF53335">
    <property type="entry name" value="S-adenosyl-L-methionine-dependent methyltransferases"/>
    <property type="match status" value="1"/>
</dbReference>
<evidence type="ECO:0000256" key="3">
    <source>
        <dbReference type="ARBA" id="ARBA00022691"/>
    </source>
</evidence>
<comment type="caution">
    <text evidence="10">The sequence shown here is derived from an EMBL/GenBank/DDBJ whole genome shotgun (WGS) entry which is preliminary data.</text>
</comment>
<dbReference type="PIRSF" id="PIRSF015894">
    <property type="entry name" value="Skb1_MeTrfase"/>
    <property type="match status" value="1"/>
</dbReference>
<evidence type="ECO:0000259" key="7">
    <source>
        <dbReference type="Pfam" id="PF05185"/>
    </source>
</evidence>